<gene>
    <name evidence="2" type="ORF">ISN44_As06g037100</name>
</gene>
<keyword evidence="1" id="KW-1133">Transmembrane helix</keyword>
<organism evidence="2 3">
    <name type="scientific">Arabidopsis suecica</name>
    <name type="common">Swedish thale-cress</name>
    <name type="synonym">Cardaminopsis suecica</name>
    <dbReference type="NCBI Taxonomy" id="45249"/>
    <lineage>
        <taxon>Eukaryota</taxon>
        <taxon>Viridiplantae</taxon>
        <taxon>Streptophyta</taxon>
        <taxon>Embryophyta</taxon>
        <taxon>Tracheophyta</taxon>
        <taxon>Spermatophyta</taxon>
        <taxon>Magnoliopsida</taxon>
        <taxon>eudicotyledons</taxon>
        <taxon>Gunneridae</taxon>
        <taxon>Pentapetalae</taxon>
        <taxon>rosids</taxon>
        <taxon>malvids</taxon>
        <taxon>Brassicales</taxon>
        <taxon>Brassicaceae</taxon>
        <taxon>Camelineae</taxon>
        <taxon>Arabidopsis</taxon>
    </lineage>
</organism>
<keyword evidence="1" id="KW-0472">Membrane</keyword>
<keyword evidence="3" id="KW-1185">Reference proteome</keyword>
<keyword evidence="1" id="KW-0812">Transmembrane</keyword>
<evidence type="ECO:0000256" key="1">
    <source>
        <dbReference type="SAM" id="Phobius"/>
    </source>
</evidence>
<evidence type="ECO:0000313" key="2">
    <source>
        <dbReference type="EMBL" id="KAG7599529.1"/>
    </source>
</evidence>
<evidence type="ECO:0000313" key="3">
    <source>
        <dbReference type="Proteomes" id="UP000694251"/>
    </source>
</evidence>
<name>A0A8T2CJ66_ARASU</name>
<sequence length="82" mass="9711">MDSEREFLVTFLCTIVLELFYFPELSLWGLLLCGLLLYIAVRELDSMYSDYQEIGMESPESFSTMFMKPIHQPMCRILHIHK</sequence>
<dbReference type="EMBL" id="JAEFBJ010000006">
    <property type="protein sequence ID" value="KAG7599530.1"/>
    <property type="molecule type" value="Genomic_DNA"/>
</dbReference>
<reference evidence="2 3" key="1">
    <citation type="submission" date="2020-12" db="EMBL/GenBank/DDBJ databases">
        <title>Concerted genomic and epigenomic changes stabilize Arabidopsis allopolyploids.</title>
        <authorList>
            <person name="Chen Z."/>
        </authorList>
    </citation>
    <scope>NUCLEOTIDE SEQUENCE [LARGE SCALE GENOMIC DNA]</scope>
    <source>
        <strain evidence="2">As9502</strain>
        <tissue evidence="2">Leaf</tissue>
    </source>
</reference>
<dbReference type="Proteomes" id="UP000694251">
    <property type="component" value="Chromosome 6"/>
</dbReference>
<feature type="transmembrane region" description="Helical" evidence="1">
    <location>
        <begin position="20"/>
        <end position="41"/>
    </location>
</feature>
<accession>A0A8T2CJ66</accession>
<dbReference type="EMBL" id="JAEFBJ010000006">
    <property type="protein sequence ID" value="KAG7599528.1"/>
    <property type="molecule type" value="Genomic_DNA"/>
</dbReference>
<proteinExistence type="predicted"/>
<dbReference type="EMBL" id="JAEFBJ010000006">
    <property type="protein sequence ID" value="KAG7599529.1"/>
    <property type="molecule type" value="Genomic_DNA"/>
</dbReference>
<dbReference type="AlphaFoldDB" id="A0A8T2CJ66"/>
<protein>
    <submittedName>
        <fullName evidence="2">Uncharacterized protein</fullName>
    </submittedName>
</protein>
<dbReference type="EMBL" id="JAEFBJ010000006">
    <property type="protein sequence ID" value="KAG7599531.1"/>
    <property type="molecule type" value="Genomic_DNA"/>
</dbReference>
<dbReference type="OrthoDB" id="10573647at2759"/>
<comment type="caution">
    <text evidence="2">The sequence shown here is derived from an EMBL/GenBank/DDBJ whole genome shotgun (WGS) entry which is preliminary data.</text>
</comment>